<feature type="domain" description="Large ribosomal subunit protein bL25 L25" evidence="6">
    <location>
        <begin position="6"/>
        <end position="93"/>
    </location>
</feature>
<dbReference type="InterPro" id="IPR020930">
    <property type="entry name" value="Ribosomal_uL5_bac-type"/>
</dbReference>
<organism evidence="8 9">
    <name type="scientific">Treponema pallidum subsp. pertenue (strain Gauthier)</name>
    <dbReference type="NCBI Taxonomy" id="491080"/>
    <lineage>
        <taxon>Bacteria</taxon>
        <taxon>Pseudomonadati</taxon>
        <taxon>Spirochaetota</taxon>
        <taxon>Spirochaetia</taxon>
        <taxon>Spirochaetales</taxon>
        <taxon>Treponemataceae</taxon>
        <taxon>Treponema</taxon>
    </lineage>
</organism>
<dbReference type="InterPro" id="IPR020056">
    <property type="entry name" value="Rbsml_bL25/Gln-tRNA_synth_N"/>
</dbReference>
<evidence type="ECO:0000256" key="4">
    <source>
        <dbReference type="ARBA" id="ARBA00023274"/>
    </source>
</evidence>
<dbReference type="SUPFAM" id="SSF50715">
    <property type="entry name" value="Ribosomal protein L25-like"/>
    <property type="match status" value="1"/>
</dbReference>
<evidence type="ECO:0000259" key="7">
    <source>
        <dbReference type="Pfam" id="PF14693"/>
    </source>
</evidence>
<dbReference type="Proteomes" id="UP000008192">
    <property type="component" value="Chromosome"/>
</dbReference>
<dbReference type="Gene3D" id="2.170.120.20">
    <property type="entry name" value="Ribosomal protein L25, beta domain"/>
    <property type="match status" value="1"/>
</dbReference>
<reference evidence="9" key="1">
    <citation type="journal article" date="2012" name="PLoS Negl. Trop. Dis.">
        <title>Whole genome sequences of three Treponema pallidum ssp. pertenue strains: yaws and syphilis treponemes differ in less than 0.2% of the genome sequence.</title>
        <authorList>
            <person name="Cejkova D."/>
            <person name="Zobanikova M."/>
            <person name="Chen L."/>
            <person name="Pospisilova P."/>
            <person name="Strouhal M."/>
            <person name="Qin X."/>
            <person name="Mikalova L."/>
            <person name="Norris S.J."/>
            <person name="Muzny D.M."/>
            <person name="Gibbs R.A."/>
            <person name="Fulton L.L."/>
            <person name="Sodergren E."/>
            <person name="Weinstock G.M."/>
            <person name="Smajs D."/>
        </authorList>
    </citation>
    <scope>NUCLEOTIDE SEQUENCE [LARGE SCALE GENOMIC DNA]</scope>
    <source>
        <strain evidence="9">Gauthier</strain>
    </source>
</reference>
<comment type="subunit">
    <text evidence="5">Part of the 50S ribosomal subunit; part of the 5S rRNA/L5/L18/L25 subcomplex. Contacts the 5S rRNA. Binds to the 5S rRNA independently of L5 and L18.</text>
</comment>
<dbReference type="EMBL" id="CP002376">
    <property type="protein sequence ID" value="AEZ59632.1"/>
    <property type="molecule type" value="Genomic_DNA"/>
</dbReference>
<dbReference type="InterPro" id="IPR037121">
    <property type="entry name" value="Ribosomal_bL25_C"/>
</dbReference>
<comment type="similarity">
    <text evidence="5">Belongs to the bacterial ribosomal protein bL25 family. CTC subfamily.</text>
</comment>
<name>A0AAU8PLU1_TREPG</name>
<keyword evidence="4 5" id="KW-0687">Ribonucleoprotein</keyword>
<dbReference type="InterPro" id="IPR029751">
    <property type="entry name" value="Ribosomal_L25_dom"/>
</dbReference>
<feature type="domain" description="Large ribosomal subunit protein bL25 beta" evidence="7">
    <location>
        <begin position="102"/>
        <end position="181"/>
    </location>
</feature>
<dbReference type="InterPro" id="IPR011035">
    <property type="entry name" value="Ribosomal_bL25/Gln-tRNA_synth"/>
</dbReference>
<accession>A0AAU8PLU1</accession>
<dbReference type="InterPro" id="IPR001021">
    <property type="entry name" value="Ribosomal_bL25_long"/>
</dbReference>
<evidence type="ECO:0000259" key="6">
    <source>
        <dbReference type="Pfam" id="PF01386"/>
    </source>
</evidence>
<protein>
    <recommendedName>
        <fullName evidence="5">Large ribosomal subunit protein bL25</fullName>
    </recommendedName>
    <alternativeName>
        <fullName evidence="5">General stress protein CTC</fullName>
    </alternativeName>
</protein>
<dbReference type="Pfam" id="PF14693">
    <property type="entry name" value="Ribosomal_TL5_C"/>
    <property type="match status" value="1"/>
</dbReference>
<dbReference type="GO" id="GO:0003735">
    <property type="term" value="F:structural constituent of ribosome"/>
    <property type="evidence" value="ECO:0007669"/>
    <property type="project" value="InterPro"/>
</dbReference>
<evidence type="ECO:0000256" key="2">
    <source>
        <dbReference type="ARBA" id="ARBA00022884"/>
    </source>
</evidence>
<sequence length="196" mass="21619">MDERRLKGKRRVQLGKYAAVRGRKEGRLPAVMYDHRGVSVPLELAQQDFDRLFRALTRSTVLSLELDGGEVFCVFVKDYQHNMVSDRVEHVDFYAVEESVPLRMRIRLQLCGSPEGVRYGARLEKGLSYIEVESLPRNLPDRVVLDISGLGAGDVRRVRDVPLPASVVVLSDPDAVIVALSSSASEAGSPAGARTG</sequence>
<dbReference type="NCBIfam" id="TIGR00731">
    <property type="entry name" value="bL25_bact_ctc"/>
    <property type="match status" value="1"/>
</dbReference>
<dbReference type="HAMAP" id="MF_01334">
    <property type="entry name" value="Ribosomal_bL25_CTC"/>
    <property type="match status" value="1"/>
</dbReference>
<keyword evidence="1 5" id="KW-0699">rRNA-binding</keyword>
<evidence type="ECO:0000256" key="5">
    <source>
        <dbReference type="HAMAP-Rule" id="MF_01334"/>
    </source>
</evidence>
<keyword evidence="3 5" id="KW-0689">Ribosomal protein</keyword>
<dbReference type="KEGG" id="tpg:TPEGAU_0372"/>
<dbReference type="GO" id="GO:0022625">
    <property type="term" value="C:cytosolic large ribosomal subunit"/>
    <property type="evidence" value="ECO:0007669"/>
    <property type="project" value="TreeGrafter"/>
</dbReference>
<dbReference type="Gene3D" id="2.40.240.10">
    <property type="entry name" value="Ribosomal Protein L25, Chain P"/>
    <property type="match status" value="1"/>
</dbReference>
<comment type="function">
    <text evidence="5">This is one of the proteins that binds to the 5S RNA in the ribosome where it forms part of the central protuberance.</text>
</comment>
<evidence type="ECO:0000313" key="8">
    <source>
        <dbReference type="EMBL" id="AEZ59632.1"/>
    </source>
</evidence>
<dbReference type="InterPro" id="IPR020057">
    <property type="entry name" value="Ribosomal_bL25_b-dom"/>
</dbReference>
<dbReference type="GeneID" id="93876149"/>
<dbReference type="GO" id="GO:0008097">
    <property type="term" value="F:5S rRNA binding"/>
    <property type="evidence" value="ECO:0007669"/>
    <property type="project" value="InterPro"/>
</dbReference>
<evidence type="ECO:0000313" key="9">
    <source>
        <dbReference type="Proteomes" id="UP000008192"/>
    </source>
</evidence>
<evidence type="ECO:0000256" key="1">
    <source>
        <dbReference type="ARBA" id="ARBA00022730"/>
    </source>
</evidence>
<dbReference type="NCBIfam" id="NF004139">
    <property type="entry name" value="PRK05618.4-2"/>
    <property type="match status" value="1"/>
</dbReference>
<proteinExistence type="inferred from homology"/>
<keyword evidence="2 5" id="KW-0694">RNA-binding</keyword>
<dbReference type="GO" id="GO:0006412">
    <property type="term" value="P:translation"/>
    <property type="evidence" value="ECO:0007669"/>
    <property type="project" value="UniProtKB-UniRule"/>
</dbReference>
<dbReference type="Pfam" id="PF01386">
    <property type="entry name" value="Ribosomal_L25p"/>
    <property type="match status" value="1"/>
</dbReference>
<evidence type="ECO:0000256" key="3">
    <source>
        <dbReference type="ARBA" id="ARBA00022980"/>
    </source>
</evidence>
<dbReference type="PANTHER" id="PTHR33284:SF1">
    <property type="entry name" value="RIBOSOMAL PROTEIN L25_GLN-TRNA SYNTHETASE, ANTI-CODON-BINDING DOMAIN-CONTAINING PROTEIN"/>
    <property type="match status" value="1"/>
</dbReference>
<dbReference type="PANTHER" id="PTHR33284">
    <property type="entry name" value="RIBOSOMAL PROTEIN L25/GLN-TRNA SYNTHETASE, ANTI-CODON-BINDING DOMAIN-CONTAINING PROTEIN"/>
    <property type="match status" value="1"/>
</dbReference>
<gene>
    <name evidence="5" type="primary">rplY</name>
    <name evidence="5" type="synonym">ctc</name>
    <name evidence="8" type="ordered locus">TPEGAU_0372</name>
</gene>
<dbReference type="AlphaFoldDB" id="A0AAU8PLU1"/>
<dbReference type="SMR" id="A0AAU8PLU1"/>
<dbReference type="RefSeq" id="WP_010881820.1">
    <property type="nucleotide sequence ID" value="NC_016843.1"/>
</dbReference>
<dbReference type="CDD" id="cd00495">
    <property type="entry name" value="Ribosomal_L25_TL5_CTC"/>
    <property type="match status" value="1"/>
</dbReference>